<comment type="subcellular location">
    <subcellularLocation>
        <location evidence="1">Nucleus</location>
    </subcellularLocation>
</comment>
<organism evidence="8 9">
    <name type="scientific">Lentinula lateritia</name>
    <dbReference type="NCBI Taxonomy" id="40482"/>
    <lineage>
        <taxon>Eukaryota</taxon>
        <taxon>Fungi</taxon>
        <taxon>Dikarya</taxon>
        <taxon>Basidiomycota</taxon>
        <taxon>Agaricomycotina</taxon>
        <taxon>Agaricomycetes</taxon>
        <taxon>Agaricomycetidae</taxon>
        <taxon>Agaricales</taxon>
        <taxon>Marasmiineae</taxon>
        <taxon>Omphalotaceae</taxon>
        <taxon>Lentinula</taxon>
    </lineage>
</organism>
<evidence type="ECO:0000313" key="8">
    <source>
        <dbReference type="EMBL" id="KAJ4497417.1"/>
    </source>
</evidence>
<dbReference type="PANTHER" id="PTHR12363">
    <property type="entry name" value="TRANSPORTIN 3 AND IMPORTIN 13"/>
    <property type="match status" value="1"/>
</dbReference>
<gene>
    <name evidence="8" type="ORF">C8R41DRAFT_879522</name>
</gene>
<dbReference type="InterPro" id="IPR016024">
    <property type="entry name" value="ARM-type_fold"/>
</dbReference>
<dbReference type="InterPro" id="IPR011989">
    <property type="entry name" value="ARM-like"/>
</dbReference>
<keyword evidence="3" id="KW-0813">Transport</keyword>
<dbReference type="InterPro" id="IPR051345">
    <property type="entry name" value="Importin_beta-like_NTR"/>
</dbReference>
<dbReference type="EMBL" id="JANVFT010000021">
    <property type="protein sequence ID" value="KAJ4497417.1"/>
    <property type="molecule type" value="Genomic_DNA"/>
</dbReference>
<evidence type="ECO:0000256" key="1">
    <source>
        <dbReference type="ARBA" id="ARBA00004123"/>
    </source>
</evidence>
<dbReference type="Pfam" id="PF08389">
    <property type="entry name" value="Xpo1"/>
    <property type="match status" value="1"/>
</dbReference>
<evidence type="ECO:0000256" key="5">
    <source>
        <dbReference type="ARBA" id="ARBA00023242"/>
    </source>
</evidence>
<evidence type="ECO:0000313" key="9">
    <source>
        <dbReference type="Proteomes" id="UP001150217"/>
    </source>
</evidence>
<evidence type="ECO:0000256" key="6">
    <source>
        <dbReference type="SAM" id="MobiDB-lite"/>
    </source>
</evidence>
<feature type="domain" description="Exportin-1/Importin-beta-like" evidence="7">
    <location>
        <begin position="116"/>
        <end position="262"/>
    </location>
</feature>
<evidence type="ECO:0000256" key="3">
    <source>
        <dbReference type="ARBA" id="ARBA00022448"/>
    </source>
</evidence>
<evidence type="ECO:0000259" key="7">
    <source>
        <dbReference type="Pfam" id="PF08389"/>
    </source>
</evidence>
<dbReference type="InterPro" id="IPR040520">
    <property type="entry name" value="Importin_rep_3"/>
</dbReference>
<dbReference type="SUPFAM" id="SSF48371">
    <property type="entry name" value="ARM repeat"/>
    <property type="match status" value="1"/>
</dbReference>
<feature type="region of interest" description="Disordered" evidence="6">
    <location>
        <begin position="815"/>
        <end position="836"/>
    </location>
</feature>
<proteinExistence type="inferred from homology"/>
<reference evidence="8" key="1">
    <citation type="submission" date="2022-08" db="EMBL/GenBank/DDBJ databases">
        <title>A Global Phylogenomic Analysis of the Shiitake Genus Lentinula.</title>
        <authorList>
            <consortium name="DOE Joint Genome Institute"/>
            <person name="Sierra-Patev S."/>
            <person name="Min B."/>
            <person name="Naranjo-Ortiz M."/>
            <person name="Looney B."/>
            <person name="Konkel Z."/>
            <person name="Slot J.C."/>
            <person name="Sakamoto Y."/>
            <person name="Steenwyk J.L."/>
            <person name="Rokas A."/>
            <person name="Carro J."/>
            <person name="Camarero S."/>
            <person name="Ferreira P."/>
            <person name="Molpeceres G."/>
            <person name="Ruiz-Duenas F.J."/>
            <person name="Serrano A."/>
            <person name="Henrissat B."/>
            <person name="Drula E."/>
            <person name="Hughes K.W."/>
            <person name="Mata J.L."/>
            <person name="Ishikawa N.K."/>
            <person name="Vargas-Isla R."/>
            <person name="Ushijima S."/>
            <person name="Smith C.A."/>
            <person name="Ahrendt S."/>
            <person name="Andreopoulos W."/>
            <person name="He G."/>
            <person name="Labutti K."/>
            <person name="Lipzen A."/>
            <person name="Ng V."/>
            <person name="Riley R."/>
            <person name="Sandor L."/>
            <person name="Barry K."/>
            <person name="Martinez A.T."/>
            <person name="Xiao Y."/>
            <person name="Gibbons J.G."/>
            <person name="Terashima K."/>
            <person name="Grigoriev I.V."/>
            <person name="Hibbett D.S."/>
        </authorList>
    </citation>
    <scope>NUCLEOTIDE SEQUENCE</scope>
    <source>
        <strain evidence="8">RHP3577 ss4</strain>
    </source>
</reference>
<comment type="similarity">
    <text evidence="2">Belongs to the importin beta family.</text>
</comment>
<sequence>MKMLDVSFLPCLPLHDIERASQLILHAYGVPSPNTSSDELRRSQQELFSIQKLPEAWGLVIPLLNHQDENVQFFGAHTAQVKIARDWATFPQEHAEPLRDLLVQLTSHSVNVRKSKVILRKLFVSLASLALKLVPQHPTRWPDWILHCVTSLSGNGASAEYILDFLSIVAEEVDTADLMGPSKSRMQQSMNDAIPLVIQAIRTSIESPVNVASSHELSSALKCFQSWLSILPTSEFSPLIPAIITLLNPEFDTTFVAASDTLQEIMSKSPLSDGSGTRILTEPLLLWLHLTGTNIVDSAVQSGYTDDVSYSLCKLLAALGDHSASHLAANIASSAPVTLLPSSIPGGVSPADLNKTKGQLCQTFLRLLLAYTGFPGFYGVDEDVSEMTLGFWYMLQEALWNNDFYFPDGGETQASQQSEMGDQSGVAKALYVQLVQVLKRKITWPSSGHNWSKDQIDKFVVYRRDVGDILINAYYIIRDDMVVYFVNDVVDRLASRLREQTQGWEDIEATLHCISSIQEALDYEKTPQIELLFSSQTLNRLPATGNIRIRRTMLGLIGAYASWFAVSSRSTPSKTELLMSTISFIVQALPDQMLSLQAASALRNICDANRTALAPQIGAFAELHAGLAQIPDSEKNKVMESIASVVQALPPLDAIPTIEVIVGPILSRIFSVLQSQNMASAAARDICVLQLETLTGIAKGLTRISAFGDGLSDEEPGDDKELQSIEAARQDPRMVQLRENILNAVRGCVDIFRDAEIAQELNDLVKSITSLPSDATLITLPAPPLLEIVCFALQRQPTASWLTLAGILINQLSPPPPMPIRGKNSEKEEQRAKARRESEEQAKLVVAGVLPVLLNSSLLVFAAPGGMENNPDIVQEFYLCLDRVAQDFTGNFYTLPPGALGALMQCTIRALTLQERYSLVAACTFLSTFIHRSYVHATLASYREQFIATYGRAIMQAILSGLAGQAPRSVTQNLIEMLSTMLTRCLEESQVWLKEVLSDQNFTSSKATPEDKERFMKSITGSRSLKKTREAAQQFTLVARGLEGTSFGYASVSM</sequence>
<protein>
    <submittedName>
        <fullName evidence="8">ARM repeat-containing protein</fullName>
    </submittedName>
</protein>
<evidence type="ECO:0000256" key="4">
    <source>
        <dbReference type="ARBA" id="ARBA00022737"/>
    </source>
</evidence>
<dbReference type="Proteomes" id="UP001150217">
    <property type="component" value="Unassembled WGS sequence"/>
</dbReference>
<keyword evidence="9" id="KW-1185">Reference proteome</keyword>
<accession>A0ABQ8VLZ7</accession>
<dbReference type="Gene3D" id="1.25.10.10">
    <property type="entry name" value="Leucine-rich Repeat Variant"/>
    <property type="match status" value="1"/>
</dbReference>
<dbReference type="PANTHER" id="PTHR12363:SF33">
    <property type="entry name" value="IMPORTIN-13"/>
    <property type="match status" value="1"/>
</dbReference>
<dbReference type="InterPro" id="IPR013598">
    <property type="entry name" value="Exportin-1/Importin-b-like"/>
</dbReference>
<dbReference type="Pfam" id="PF18806">
    <property type="entry name" value="Importin_rep_3"/>
    <property type="match status" value="1"/>
</dbReference>
<comment type="caution">
    <text evidence="8">The sequence shown here is derived from an EMBL/GenBank/DDBJ whole genome shotgun (WGS) entry which is preliminary data.</text>
</comment>
<name>A0ABQ8VLZ7_9AGAR</name>
<keyword evidence="4" id="KW-0677">Repeat</keyword>
<evidence type="ECO:0000256" key="2">
    <source>
        <dbReference type="ARBA" id="ARBA00007991"/>
    </source>
</evidence>
<keyword evidence="5" id="KW-0539">Nucleus</keyword>
<feature type="compositionally biased region" description="Basic and acidic residues" evidence="6">
    <location>
        <begin position="823"/>
        <end position="836"/>
    </location>
</feature>